<keyword evidence="4" id="KW-1185">Reference proteome</keyword>
<proteinExistence type="predicted"/>
<feature type="compositionally biased region" description="Low complexity" evidence="1">
    <location>
        <begin position="266"/>
        <end position="290"/>
    </location>
</feature>
<sequence>MADLESQSTVLEDYESVLEELTFNSKPIINMLTMKADKYRIYAPAIVELVKTRFFKVRQECKIPTLYLMDSMIKNLGGEFLEELTKGIVGVFCHAFEALNDPKIRIALYKLRQTWLPYIPVRKLAAIDEHIHAIDPNWPITAQEPSSPTIFLNPKFLEPKEDSAKRNSGKTSTERRSSPLPKKSILKPSLPATSSKSSSNSLAPLTIENKGRRSPQNTLIDKQASKSPSPMPSSSMKHSKPTKSPSKDSGANDYRIPKKKKVQFQSPPTSSSSSLSSSSSSKPVDSFASSLSQPPPSQEVSLAMKDKRKKLLAQQRQIKTNKQLSMGILPPPQDDVSLDRVIQKHKRSSSPSPEKRPLESVVKRPRSASPTVAVDTRGDVAPVESDSSADIAGRKHRNEDTSIEFDSNKRVKTEPIEDLVPVTDNNPMKGRGGGMDNDRTTDINDLLPDFILKKQEYMLEQARKRLQSDTLTSEQRDQLLRQVDQLLELQATHEERTDKFLINDKSVSHGDSVSRNLDSVSFSHTPVTNSVSHFNDSVSHSHDFVSHPHDFVPHPHDSASHSRDLVSHPRPSAEIQPHRTLLPFPPPGDYIPPQRDFPPPRGLGRPPPPRANFRRRGGRGFKRGRRDRAFRDHSPPHLMRRGPGGMRDERGPPPPPHLSRHPLPQESEGPALVSDLYEKLRSSGLLLPPDGEAGGHPPPVHRGPALPVIRLNIKELKMYGER</sequence>
<feature type="compositionally biased region" description="Pro residues" evidence="1">
    <location>
        <begin position="583"/>
        <end position="610"/>
    </location>
</feature>
<dbReference type="InterPro" id="IPR047415">
    <property type="entry name" value="Pcf11_CID"/>
</dbReference>
<evidence type="ECO:0000256" key="1">
    <source>
        <dbReference type="SAM" id="MobiDB-lite"/>
    </source>
</evidence>
<dbReference type="PANTHER" id="PTHR15921">
    <property type="entry name" value="PRE-MRNA CLEAVAGE COMPLEX II"/>
    <property type="match status" value="1"/>
</dbReference>
<feature type="region of interest" description="Disordered" evidence="1">
    <location>
        <begin position="151"/>
        <end position="398"/>
    </location>
</feature>
<feature type="region of interest" description="Disordered" evidence="1">
    <location>
        <begin position="420"/>
        <end position="441"/>
    </location>
</feature>
<dbReference type="PROSITE" id="PS51391">
    <property type="entry name" value="CID"/>
    <property type="match status" value="1"/>
</dbReference>
<dbReference type="PANTHER" id="PTHR15921:SF3">
    <property type="entry name" value="PRE-MRNA CLEAVAGE COMPLEX 2 PROTEIN PCF11"/>
    <property type="match status" value="1"/>
</dbReference>
<dbReference type="GO" id="GO:0005737">
    <property type="term" value="C:cytoplasm"/>
    <property type="evidence" value="ECO:0007669"/>
    <property type="project" value="TreeGrafter"/>
</dbReference>
<dbReference type="KEGG" id="aqu:100632770"/>
<dbReference type="GO" id="GO:0003729">
    <property type="term" value="F:mRNA binding"/>
    <property type="evidence" value="ECO:0007669"/>
    <property type="project" value="InterPro"/>
</dbReference>
<protein>
    <recommendedName>
        <fullName evidence="2">CID domain-containing protein</fullName>
    </recommendedName>
</protein>
<dbReference type="GO" id="GO:0005849">
    <property type="term" value="C:mRNA cleavage factor complex"/>
    <property type="evidence" value="ECO:0007669"/>
    <property type="project" value="TreeGrafter"/>
</dbReference>
<feature type="compositionally biased region" description="Basic and acidic residues" evidence="1">
    <location>
        <begin position="545"/>
        <end position="567"/>
    </location>
</feature>
<dbReference type="InterPro" id="IPR006569">
    <property type="entry name" value="CID_dom"/>
</dbReference>
<feature type="compositionally biased region" description="Basic residues" evidence="1">
    <location>
        <begin position="612"/>
        <end position="626"/>
    </location>
</feature>
<dbReference type="GO" id="GO:0031124">
    <property type="term" value="P:mRNA 3'-end processing"/>
    <property type="evidence" value="ECO:0007669"/>
    <property type="project" value="InterPro"/>
</dbReference>
<dbReference type="SMART" id="SM00582">
    <property type="entry name" value="RPR"/>
    <property type="match status" value="1"/>
</dbReference>
<accession>A0AAN0IJE6</accession>
<dbReference type="Gene3D" id="1.25.40.90">
    <property type="match status" value="1"/>
</dbReference>
<feature type="compositionally biased region" description="Polar residues" evidence="1">
    <location>
        <begin position="314"/>
        <end position="324"/>
    </location>
</feature>
<evidence type="ECO:0000259" key="2">
    <source>
        <dbReference type="PROSITE" id="PS51391"/>
    </source>
</evidence>
<feature type="compositionally biased region" description="Low complexity" evidence="1">
    <location>
        <begin position="186"/>
        <end position="206"/>
    </location>
</feature>
<feature type="domain" description="CID" evidence="2">
    <location>
        <begin position="6"/>
        <end position="135"/>
    </location>
</feature>
<feature type="compositionally biased region" description="Basic and acidic residues" evidence="1">
    <location>
        <begin position="353"/>
        <end position="362"/>
    </location>
</feature>
<dbReference type="CDD" id="cd16982">
    <property type="entry name" value="CID_Pcf11"/>
    <property type="match status" value="1"/>
</dbReference>
<dbReference type="Pfam" id="PF04818">
    <property type="entry name" value="CID"/>
    <property type="match status" value="1"/>
</dbReference>
<organism evidence="3 4">
    <name type="scientific">Amphimedon queenslandica</name>
    <name type="common">Sponge</name>
    <dbReference type="NCBI Taxonomy" id="400682"/>
    <lineage>
        <taxon>Eukaryota</taxon>
        <taxon>Metazoa</taxon>
        <taxon>Porifera</taxon>
        <taxon>Demospongiae</taxon>
        <taxon>Heteroscleromorpha</taxon>
        <taxon>Haplosclerida</taxon>
        <taxon>Niphatidae</taxon>
        <taxon>Amphimedon</taxon>
    </lineage>
</organism>
<name>A0AAN0IJE6_AMPQE</name>
<dbReference type="GO" id="GO:0000993">
    <property type="term" value="F:RNA polymerase II complex binding"/>
    <property type="evidence" value="ECO:0007669"/>
    <property type="project" value="InterPro"/>
</dbReference>
<dbReference type="GeneID" id="100632770"/>
<dbReference type="SUPFAM" id="SSF48464">
    <property type="entry name" value="ENTH/VHS domain"/>
    <property type="match status" value="1"/>
</dbReference>
<dbReference type="InterPro" id="IPR008942">
    <property type="entry name" value="ENTH_VHS"/>
</dbReference>
<dbReference type="InterPro" id="IPR045154">
    <property type="entry name" value="PCF11-like"/>
</dbReference>
<dbReference type="AlphaFoldDB" id="A0AAN0IJE6"/>
<dbReference type="Proteomes" id="UP000007879">
    <property type="component" value="Unassembled WGS sequence"/>
</dbReference>
<feature type="region of interest" description="Disordered" evidence="1">
    <location>
        <begin position="684"/>
        <end position="704"/>
    </location>
</feature>
<dbReference type="EnsemblMetazoa" id="XM_003391038.3">
    <property type="protein sequence ID" value="XP_003391086.2"/>
    <property type="gene ID" value="LOC100632770"/>
</dbReference>
<feature type="region of interest" description="Disordered" evidence="1">
    <location>
        <begin position="545"/>
        <end position="668"/>
    </location>
</feature>
<reference evidence="4" key="1">
    <citation type="journal article" date="2010" name="Nature">
        <title>The Amphimedon queenslandica genome and the evolution of animal complexity.</title>
        <authorList>
            <person name="Srivastava M."/>
            <person name="Simakov O."/>
            <person name="Chapman J."/>
            <person name="Fahey B."/>
            <person name="Gauthier M.E."/>
            <person name="Mitros T."/>
            <person name="Richards G.S."/>
            <person name="Conaco C."/>
            <person name="Dacre M."/>
            <person name="Hellsten U."/>
            <person name="Larroux C."/>
            <person name="Putnam N.H."/>
            <person name="Stanke M."/>
            <person name="Adamska M."/>
            <person name="Darling A."/>
            <person name="Degnan S.M."/>
            <person name="Oakley T.H."/>
            <person name="Plachetzki D.C."/>
            <person name="Zhai Y."/>
            <person name="Adamski M."/>
            <person name="Calcino A."/>
            <person name="Cummins S.F."/>
            <person name="Goodstein D.M."/>
            <person name="Harris C."/>
            <person name="Jackson D.J."/>
            <person name="Leys S.P."/>
            <person name="Shu S."/>
            <person name="Woodcroft B.J."/>
            <person name="Vervoort M."/>
            <person name="Kosik K.S."/>
            <person name="Manning G."/>
            <person name="Degnan B.M."/>
            <person name="Rokhsar D.S."/>
        </authorList>
    </citation>
    <scope>NUCLEOTIDE SEQUENCE [LARGE SCALE GENOMIC DNA]</scope>
</reference>
<reference evidence="3" key="2">
    <citation type="submission" date="2024-06" db="UniProtKB">
        <authorList>
            <consortium name="EnsemblMetazoa"/>
        </authorList>
    </citation>
    <scope>IDENTIFICATION</scope>
</reference>
<dbReference type="RefSeq" id="XP_003391086.2">
    <property type="nucleotide sequence ID" value="XM_003391038.3"/>
</dbReference>
<feature type="compositionally biased region" description="Low complexity" evidence="1">
    <location>
        <begin position="225"/>
        <end position="249"/>
    </location>
</feature>
<dbReference type="GO" id="GO:0006369">
    <property type="term" value="P:termination of RNA polymerase II transcription"/>
    <property type="evidence" value="ECO:0007669"/>
    <property type="project" value="InterPro"/>
</dbReference>
<evidence type="ECO:0000313" key="3">
    <source>
        <dbReference type="EnsemblMetazoa" id="XP_003391086.2"/>
    </source>
</evidence>
<evidence type="ECO:0000313" key="4">
    <source>
        <dbReference type="Proteomes" id="UP000007879"/>
    </source>
</evidence>